<dbReference type="AlphaFoldDB" id="K6YHI1"/>
<dbReference type="Proteomes" id="UP000006263">
    <property type="component" value="Unassembled WGS sequence"/>
</dbReference>
<gene>
    <name evidence="1" type="ORF">GMES_1132</name>
</gene>
<protein>
    <submittedName>
        <fullName evidence="1">Uncharacterized protein</fullName>
    </submittedName>
</protein>
<proteinExistence type="predicted"/>
<dbReference type="EMBL" id="BAEP01000023">
    <property type="protein sequence ID" value="GAC23431.1"/>
    <property type="molecule type" value="Genomic_DNA"/>
</dbReference>
<reference evidence="1 2" key="1">
    <citation type="journal article" date="2017" name="Antonie Van Leeuwenhoek">
        <title>Rhizobium rhizosphaerae sp. nov., a novel species isolated from rice rhizosphere.</title>
        <authorList>
            <person name="Zhao J.J."/>
            <person name="Zhang J."/>
            <person name="Zhang R.J."/>
            <person name="Zhang C.W."/>
            <person name="Yin H.Q."/>
            <person name="Zhang X.X."/>
        </authorList>
    </citation>
    <scope>NUCLEOTIDE SEQUENCE [LARGE SCALE GENOMIC DNA]</scope>
    <source>
        <strain evidence="1 2">KMM 241</strain>
    </source>
</reference>
<evidence type="ECO:0000313" key="1">
    <source>
        <dbReference type="EMBL" id="GAC23431.1"/>
    </source>
</evidence>
<sequence length="43" mass="5044">MPVWSRFISIRTAEFRLPFVLRGARNTGTPEKLIILILHWHAV</sequence>
<evidence type="ECO:0000313" key="2">
    <source>
        <dbReference type="Proteomes" id="UP000006263"/>
    </source>
</evidence>
<organism evidence="1 2">
    <name type="scientific">Paraglaciecola mesophila KMM 241</name>
    <dbReference type="NCBI Taxonomy" id="1128912"/>
    <lineage>
        <taxon>Bacteria</taxon>
        <taxon>Pseudomonadati</taxon>
        <taxon>Pseudomonadota</taxon>
        <taxon>Gammaproteobacteria</taxon>
        <taxon>Alteromonadales</taxon>
        <taxon>Alteromonadaceae</taxon>
        <taxon>Paraglaciecola</taxon>
    </lineage>
</organism>
<comment type="caution">
    <text evidence="1">The sequence shown here is derived from an EMBL/GenBank/DDBJ whole genome shotgun (WGS) entry which is preliminary data.</text>
</comment>
<accession>K6YHI1</accession>
<name>K6YHI1_9ALTE</name>